<evidence type="ECO:0000313" key="2">
    <source>
        <dbReference type="Proteomes" id="UP000001996"/>
    </source>
</evidence>
<dbReference type="AlphaFoldDB" id="A5E7X2"/>
<organism evidence="1 2">
    <name type="scientific">Lodderomyces elongisporus (strain ATCC 11503 / CBS 2605 / JCM 1781 / NBRC 1676 / NRRL YB-4239)</name>
    <name type="common">Yeast</name>
    <name type="synonym">Saccharomyces elongisporus</name>
    <dbReference type="NCBI Taxonomy" id="379508"/>
    <lineage>
        <taxon>Eukaryota</taxon>
        <taxon>Fungi</taxon>
        <taxon>Dikarya</taxon>
        <taxon>Ascomycota</taxon>
        <taxon>Saccharomycotina</taxon>
        <taxon>Pichiomycetes</taxon>
        <taxon>Debaryomycetaceae</taxon>
        <taxon>Candida/Lodderomyces clade</taxon>
        <taxon>Lodderomyces</taxon>
    </lineage>
</organism>
<dbReference type="VEuPathDB" id="FungiDB:LELG_05711"/>
<protein>
    <submittedName>
        <fullName evidence="1">Uncharacterized protein</fullName>
    </submittedName>
</protein>
<evidence type="ECO:0000313" key="1">
    <source>
        <dbReference type="EMBL" id="EDK47530.1"/>
    </source>
</evidence>
<gene>
    <name evidence="1" type="ORF">LELG_05711</name>
</gene>
<dbReference type="EMBL" id="CH981534">
    <property type="protein sequence ID" value="EDK47530.1"/>
    <property type="molecule type" value="Genomic_DNA"/>
</dbReference>
<dbReference type="InParanoid" id="A5E7X2"/>
<dbReference type="HOGENOM" id="CLU_1594847_0_0_1"/>
<reference evidence="1 2" key="1">
    <citation type="journal article" date="2009" name="Nature">
        <title>Evolution of pathogenicity and sexual reproduction in eight Candida genomes.</title>
        <authorList>
            <person name="Butler G."/>
            <person name="Rasmussen M.D."/>
            <person name="Lin M.F."/>
            <person name="Santos M.A."/>
            <person name="Sakthikumar S."/>
            <person name="Munro C.A."/>
            <person name="Rheinbay E."/>
            <person name="Grabherr M."/>
            <person name="Forche A."/>
            <person name="Reedy J.L."/>
            <person name="Agrafioti I."/>
            <person name="Arnaud M.B."/>
            <person name="Bates S."/>
            <person name="Brown A.J."/>
            <person name="Brunke S."/>
            <person name="Costanzo M.C."/>
            <person name="Fitzpatrick D.A."/>
            <person name="de Groot P.W."/>
            <person name="Harris D."/>
            <person name="Hoyer L.L."/>
            <person name="Hube B."/>
            <person name="Klis F.M."/>
            <person name="Kodira C."/>
            <person name="Lennard N."/>
            <person name="Logue M.E."/>
            <person name="Martin R."/>
            <person name="Neiman A.M."/>
            <person name="Nikolaou E."/>
            <person name="Quail M.A."/>
            <person name="Quinn J."/>
            <person name="Santos M.C."/>
            <person name="Schmitzberger F.F."/>
            <person name="Sherlock G."/>
            <person name="Shah P."/>
            <person name="Silverstein K.A."/>
            <person name="Skrzypek M.S."/>
            <person name="Soll D."/>
            <person name="Staggs R."/>
            <person name="Stansfield I."/>
            <person name="Stumpf M.P."/>
            <person name="Sudbery P.E."/>
            <person name="Srikantha T."/>
            <person name="Zeng Q."/>
            <person name="Berman J."/>
            <person name="Berriman M."/>
            <person name="Heitman J."/>
            <person name="Gow N.A."/>
            <person name="Lorenz M.C."/>
            <person name="Birren B.W."/>
            <person name="Kellis M."/>
            <person name="Cuomo C.A."/>
        </authorList>
    </citation>
    <scope>NUCLEOTIDE SEQUENCE [LARGE SCALE GENOMIC DNA]</scope>
    <source>
        <strain evidence="2">ATCC 11503 / BCRC 21390 / CBS 2605 / JCM 1781 / NBRC 1676 / NRRL YB-4239</strain>
    </source>
</reference>
<keyword evidence="2" id="KW-1185">Reference proteome</keyword>
<name>A5E7X2_LODEL</name>
<sequence>MTYMKKMGYFRPRVTINMHPCRKVRFLTVLILLFLLVVLLKILRSSEGKVSRDQLEYLEPNSFKVSMKNYIIPTRDEDEIQFDKFVDDLELRKHLQGSMESFYLESDTESLVKLLVDVNNVIERYFSTINDQLAKFKGINKEKKIIPFNWADWVDLTILNKYTQDKG</sequence>
<accession>A5E7X2</accession>
<proteinExistence type="predicted"/>
<dbReference type="Proteomes" id="UP000001996">
    <property type="component" value="Unassembled WGS sequence"/>
</dbReference>